<evidence type="ECO:0000313" key="3">
    <source>
        <dbReference type="Proteomes" id="UP001147830"/>
    </source>
</evidence>
<dbReference type="Pfam" id="PF13417">
    <property type="entry name" value="GST_N_3"/>
    <property type="match status" value="1"/>
</dbReference>
<evidence type="ECO:0000259" key="1">
    <source>
        <dbReference type="PROSITE" id="PS50404"/>
    </source>
</evidence>
<comment type="caution">
    <text evidence="2">The sequence shown here is derived from an EMBL/GenBank/DDBJ whole genome shotgun (WGS) entry which is preliminary data.</text>
</comment>
<reference evidence="2" key="1">
    <citation type="journal article" date="2022" name="Front. Microbiol.">
        <title>Genome-based taxonomic rearrangement of Oceanobacter-related bacteria including the description of Thalassolituus hydrocarbonoclasticus sp. nov. and Thalassolituus pacificus sp. nov. and emended description of the genus Thalassolituus.</title>
        <authorList>
            <person name="Dong C."/>
            <person name="Wei L."/>
            <person name="Wang J."/>
            <person name="Lai Q."/>
            <person name="Huang Z."/>
            <person name="Shao Z."/>
        </authorList>
    </citation>
    <scope>NUCLEOTIDE SEQUENCE</scope>
    <source>
        <strain evidence="2">59MF3M-4</strain>
    </source>
</reference>
<dbReference type="InterPro" id="IPR036249">
    <property type="entry name" value="Thioredoxin-like_sf"/>
</dbReference>
<dbReference type="EMBL" id="JAOANI010000019">
    <property type="protein sequence ID" value="MCT7359526.1"/>
    <property type="molecule type" value="Genomic_DNA"/>
</dbReference>
<reference evidence="2" key="2">
    <citation type="submission" date="2022-08" db="EMBL/GenBank/DDBJ databases">
        <authorList>
            <person name="Dong C."/>
        </authorList>
    </citation>
    <scope>NUCLEOTIDE SEQUENCE</scope>
    <source>
        <strain evidence="2">59MF3M-4</strain>
    </source>
</reference>
<dbReference type="SUPFAM" id="SSF52833">
    <property type="entry name" value="Thioredoxin-like"/>
    <property type="match status" value="1"/>
</dbReference>
<dbReference type="SUPFAM" id="SSF47616">
    <property type="entry name" value="GST C-terminal domain-like"/>
    <property type="match status" value="1"/>
</dbReference>
<protein>
    <submittedName>
        <fullName evidence="2">Glutathione S-transferase N-terminal domain-containing protein</fullName>
    </submittedName>
</protein>
<feature type="domain" description="GST N-terminal" evidence="1">
    <location>
        <begin position="4"/>
        <end position="84"/>
    </location>
</feature>
<sequence length="278" mass="31978">MANRALTLFTINMSHYSEKIRWLLDYEEIPYQEIALTPALHTLPMWLKGRRAQTTVPLLQSGKTCIQDSPRIVSWLSGHHSPLDSMPSGKQQEILAIQQRFDAIGKPIARYLYLPGFAHDALIRTIWTQFAKPWERHFITLAYPLIKPAFRIKLRIYPRAVTQAEQLIDAEIRWLEQRLQQLKKGQQEKGQKEKQGRQSKKCRYLVGDAFSFADIAAASILAPLACPPEHPIYGEAEFREKMAGPAQQWADSPALQWVREIYAEHRGKVWEKLPAKAA</sequence>
<accession>A0A9X2WFK3</accession>
<evidence type="ECO:0000313" key="2">
    <source>
        <dbReference type="EMBL" id="MCT7359526.1"/>
    </source>
</evidence>
<dbReference type="CDD" id="cd00570">
    <property type="entry name" value="GST_N_family"/>
    <property type="match status" value="1"/>
</dbReference>
<organism evidence="2 3">
    <name type="scientific">Thalassolituus pacificus</name>
    <dbReference type="NCBI Taxonomy" id="2975440"/>
    <lineage>
        <taxon>Bacteria</taxon>
        <taxon>Pseudomonadati</taxon>
        <taxon>Pseudomonadota</taxon>
        <taxon>Gammaproteobacteria</taxon>
        <taxon>Oceanospirillales</taxon>
        <taxon>Oceanospirillaceae</taxon>
        <taxon>Thalassolituus</taxon>
    </lineage>
</organism>
<dbReference type="AlphaFoldDB" id="A0A9X2WFK3"/>
<proteinExistence type="predicted"/>
<dbReference type="Proteomes" id="UP001147830">
    <property type="component" value="Unassembled WGS sequence"/>
</dbReference>
<dbReference type="Gene3D" id="3.40.30.10">
    <property type="entry name" value="Glutaredoxin"/>
    <property type="match status" value="1"/>
</dbReference>
<dbReference type="PROSITE" id="PS50404">
    <property type="entry name" value="GST_NTER"/>
    <property type="match status" value="1"/>
</dbReference>
<dbReference type="InterPro" id="IPR004045">
    <property type="entry name" value="Glutathione_S-Trfase_N"/>
</dbReference>
<dbReference type="Gene3D" id="1.20.1050.10">
    <property type="match status" value="1"/>
</dbReference>
<keyword evidence="3" id="KW-1185">Reference proteome</keyword>
<gene>
    <name evidence="2" type="ORF">NYR02_10870</name>
</gene>
<name>A0A9X2WFK3_9GAMM</name>
<dbReference type="CDD" id="cd00299">
    <property type="entry name" value="GST_C_family"/>
    <property type="match status" value="1"/>
</dbReference>
<dbReference type="InterPro" id="IPR036282">
    <property type="entry name" value="Glutathione-S-Trfase_C_sf"/>
</dbReference>
<dbReference type="Pfam" id="PF00043">
    <property type="entry name" value="GST_C"/>
    <property type="match status" value="1"/>
</dbReference>
<dbReference type="InterPro" id="IPR004046">
    <property type="entry name" value="GST_C"/>
</dbReference>
<dbReference type="RefSeq" id="WP_260976394.1">
    <property type="nucleotide sequence ID" value="NZ_JAOANI010000019.1"/>
</dbReference>